<feature type="transmembrane region" description="Helical" evidence="1">
    <location>
        <begin position="53"/>
        <end position="75"/>
    </location>
</feature>
<proteinExistence type="inferred from homology"/>
<organism evidence="2 3">
    <name type="scientific">Anaeromyxobacter paludicola</name>
    <dbReference type="NCBI Taxonomy" id="2918171"/>
    <lineage>
        <taxon>Bacteria</taxon>
        <taxon>Pseudomonadati</taxon>
        <taxon>Myxococcota</taxon>
        <taxon>Myxococcia</taxon>
        <taxon>Myxococcales</taxon>
        <taxon>Cystobacterineae</taxon>
        <taxon>Anaeromyxobacteraceae</taxon>
        <taxon>Anaeromyxobacter</taxon>
    </lineage>
</organism>
<protein>
    <recommendedName>
        <fullName evidence="4">DedA family protein</fullName>
    </recommendedName>
</protein>
<feature type="transmembrane region" description="Helical" evidence="1">
    <location>
        <begin position="171"/>
        <end position="192"/>
    </location>
</feature>
<reference evidence="3" key="1">
    <citation type="journal article" date="2022" name="Int. J. Syst. Evol. Microbiol.">
        <title>Anaeromyxobacter oryzae sp. nov., Anaeromyxobacter diazotrophicus sp. nov. and Anaeromyxobacter paludicola sp. nov., isolated from paddy soils.</title>
        <authorList>
            <person name="Itoh H."/>
            <person name="Xu Z."/>
            <person name="Mise K."/>
            <person name="Masuda Y."/>
            <person name="Ushijima N."/>
            <person name="Hayakawa C."/>
            <person name="Shiratori Y."/>
            <person name="Senoo K."/>
        </authorList>
    </citation>
    <scope>NUCLEOTIDE SEQUENCE [LARGE SCALE GENOMIC DNA]</scope>
    <source>
        <strain evidence="3">Red630</strain>
    </source>
</reference>
<name>A0ABN6N4W9_9BACT</name>
<keyword evidence="1" id="KW-1133">Transmembrane helix</keyword>
<dbReference type="Proteomes" id="UP001162734">
    <property type="component" value="Chromosome"/>
</dbReference>
<evidence type="ECO:0000313" key="3">
    <source>
        <dbReference type="Proteomes" id="UP001162734"/>
    </source>
</evidence>
<evidence type="ECO:0008006" key="4">
    <source>
        <dbReference type="Google" id="ProtNLM"/>
    </source>
</evidence>
<keyword evidence="1" id="KW-0472">Membrane</keyword>
<gene>
    <name evidence="2" type="ORF">AMPC_01470</name>
</gene>
<dbReference type="RefSeq" id="WP_248343614.1">
    <property type="nucleotide sequence ID" value="NZ_AP025592.1"/>
</dbReference>
<keyword evidence="1" id="KW-0812">Transmembrane</keyword>
<dbReference type="EMBL" id="AP025592">
    <property type="protein sequence ID" value="BDG07034.1"/>
    <property type="molecule type" value="Genomic_DNA"/>
</dbReference>
<dbReference type="InterPro" id="IPR032818">
    <property type="entry name" value="DedA-like"/>
</dbReference>
<evidence type="ECO:0000313" key="2">
    <source>
        <dbReference type="EMBL" id="BDG07034.1"/>
    </source>
</evidence>
<keyword evidence="1" id="KW-1003">Cell membrane</keyword>
<dbReference type="PANTHER" id="PTHR30353">
    <property type="entry name" value="INNER MEMBRANE PROTEIN DEDA-RELATED"/>
    <property type="match status" value="1"/>
</dbReference>
<sequence length="217" mass="22698">MEDLLLRLSSLPPWQIALTSTWLLLQACVIPSLPEEVVVAGLGLLAGQGRISFPLAFAAVLCGLLPANAAAVAIGGKVGRRLAGRGPFARALASPAAQRALARIQRHGRVVIFATRFTPLVRGPVYLAAGAAGWRVRRFTPIDAAAACVQVPLLLWLGARVGRDAGSLAAAWQRLGLVAAALAAGTLGLQGLRCALRRRRPVTQMSRRRAPAVTTGA</sequence>
<comment type="subcellular location">
    <subcellularLocation>
        <location evidence="1">Cell membrane</location>
        <topology evidence="1">Multi-pass membrane protein</topology>
    </subcellularLocation>
</comment>
<comment type="caution">
    <text evidence="1">Lacks conserved residue(s) required for the propagation of feature annotation.</text>
</comment>
<comment type="similarity">
    <text evidence="1">Belongs to the DedA family.</text>
</comment>
<evidence type="ECO:0000256" key="1">
    <source>
        <dbReference type="RuleBase" id="RU367016"/>
    </source>
</evidence>
<dbReference type="PANTHER" id="PTHR30353:SF15">
    <property type="entry name" value="INNER MEMBRANE PROTEIN YABI"/>
    <property type="match status" value="1"/>
</dbReference>
<dbReference type="PROSITE" id="PS51257">
    <property type="entry name" value="PROKAR_LIPOPROTEIN"/>
    <property type="match status" value="1"/>
</dbReference>
<keyword evidence="3" id="KW-1185">Reference proteome</keyword>
<accession>A0ABN6N4W9</accession>